<name>A0A6A4IDW9_9AGAR</name>
<keyword evidence="1" id="KW-0479">Metal-binding</keyword>
<keyword evidence="8" id="KW-1185">Reference proteome</keyword>
<dbReference type="PROSITE" id="PS01359">
    <property type="entry name" value="ZF_PHD_1"/>
    <property type="match status" value="1"/>
</dbReference>
<dbReference type="InterPro" id="IPR052819">
    <property type="entry name" value="Chromatin_regulatory_protein"/>
</dbReference>
<dbReference type="Gene3D" id="3.30.40.10">
    <property type="entry name" value="Zinc/RING finger domain, C3HC4 (zinc finger)"/>
    <property type="match status" value="2"/>
</dbReference>
<feature type="compositionally biased region" description="Basic and acidic residues" evidence="5">
    <location>
        <begin position="775"/>
        <end position="800"/>
    </location>
</feature>
<dbReference type="InterPro" id="IPR011011">
    <property type="entry name" value="Znf_FYVE_PHD"/>
</dbReference>
<keyword evidence="2 4" id="KW-0863">Zinc-finger</keyword>
<protein>
    <recommendedName>
        <fullName evidence="6">PHD-type domain-containing protein</fullName>
    </recommendedName>
</protein>
<feature type="compositionally biased region" description="Basic and acidic residues" evidence="5">
    <location>
        <begin position="176"/>
        <end position="190"/>
    </location>
</feature>
<dbReference type="GO" id="GO:0032221">
    <property type="term" value="C:Rpd3S complex"/>
    <property type="evidence" value="ECO:0007669"/>
    <property type="project" value="TreeGrafter"/>
</dbReference>
<proteinExistence type="predicted"/>
<evidence type="ECO:0000256" key="2">
    <source>
        <dbReference type="ARBA" id="ARBA00022771"/>
    </source>
</evidence>
<dbReference type="PANTHER" id="PTHR47636">
    <property type="entry name" value="TRANSCRIPTIONAL REGULATORY PROTEIN RCO1"/>
    <property type="match status" value="1"/>
</dbReference>
<feature type="region of interest" description="Disordered" evidence="5">
    <location>
        <begin position="567"/>
        <end position="862"/>
    </location>
</feature>
<keyword evidence="3" id="KW-0862">Zinc</keyword>
<evidence type="ECO:0000259" key="6">
    <source>
        <dbReference type="PROSITE" id="PS50016"/>
    </source>
</evidence>
<dbReference type="GO" id="GO:0006357">
    <property type="term" value="P:regulation of transcription by RNA polymerase II"/>
    <property type="evidence" value="ECO:0007669"/>
    <property type="project" value="TreeGrafter"/>
</dbReference>
<gene>
    <name evidence="7" type="ORF">BT96DRAFT_172657</name>
</gene>
<evidence type="ECO:0000256" key="4">
    <source>
        <dbReference type="PROSITE-ProRule" id="PRU00146"/>
    </source>
</evidence>
<evidence type="ECO:0000313" key="8">
    <source>
        <dbReference type="Proteomes" id="UP000799118"/>
    </source>
</evidence>
<feature type="region of interest" description="Disordered" evidence="5">
    <location>
        <begin position="509"/>
        <end position="547"/>
    </location>
</feature>
<dbReference type="InterPro" id="IPR019787">
    <property type="entry name" value="Znf_PHD-finger"/>
</dbReference>
<feature type="compositionally biased region" description="Low complexity" evidence="5">
    <location>
        <begin position="801"/>
        <end position="828"/>
    </location>
</feature>
<accession>A0A6A4IDW9</accession>
<feature type="compositionally biased region" description="Polar residues" evidence="5">
    <location>
        <begin position="152"/>
        <end position="167"/>
    </location>
</feature>
<evidence type="ECO:0000256" key="5">
    <source>
        <dbReference type="SAM" id="MobiDB-lite"/>
    </source>
</evidence>
<dbReference type="AlphaFoldDB" id="A0A6A4IDW9"/>
<dbReference type="Pfam" id="PF00628">
    <property type="entry name" value="PHD"/>
    <property type="match status" value="2"/>
</dbReference>
<feature type="region of interest" description="Disordered" evidence="5">
    <location>
        <begin position="74"/>
        <end position="196"/>
    </location>
</feature>
<dbReference type="Proteomes" id="UP000799118">
    <property type="component" value="Unassembled WGS sequence"/>
</dbReference>
<dbReference type="InterPro" id="IPR001965">
    <property type="entry name" value="Znf_PHD"/>
</dbReference>
<evidence type="ECO:0000256" key="3">
    <source>
        <dbReference type="ARBA" id="ARBA00022833"/>
    </source>
</evidence>
<feature type="compositionally biased region" description="Low complexity" evidence="5">
    <location>
        <begin position="517"/>
        <end position="527"/>
    </location>
</feature>
<dbReference type="CDD" id="cd15534">
    <property type="entry name" value="PHD2_PHF12_Rco1"/>
    <property type="match status" value="1"/>
</dbReference>
<reference evidence="7" key="1">
    <citation type="journal article" date="2019" name="Environ. Microbiol.">
        <title>Fungal ecological strategies reflected in gene transcription - a case study of two litter decomposers.</title>
        <authorList>
            <person name="Barbi F."/>
            <person name="Kohler A."/>
            <person name="Barry K."/>
            <person name="Baskaran P."/>
            <person name="Daum C."/>
            <person name="Fauchery L."/>
            <person name="Ihrmark K."/>
            <person name="Kuo A."/>
            <person name="LaButti K."/>
            <person name="Lipzen A."/>
            <person name="Morin E."/>
            <person name="Grigoriev I.V."/>
            <person name="Henrissat B."/>
            <person name="Lindahl B."/>
            <person name="Martin F."/>
        </authorList>
    </citation>
    <scope>NUCLEOTIDE SEQUENCE</scope>
    <source>
        <strain evidence="7">JB14</strain>
    </source>
</reference>
<dbReference type="EMBL" id="ML769398">
    <property type="protein sequence ID" value="KAE9407004.1"/>
    <property type="molecule type" value="Genomic_DNA"/>
</dbReference>
<dbReference type="PROSITE" id="PS50016">
    <property type="entry name" value="ZF_PHD_2"/>
    <property type="match status" value="1"/>
</dbReference>
<dbReference type="InterPro" id="IPR013083">
    <property type="entry name" value="Znf_RING/FYVE/PHD"/>
</dbReference>
<dbReference type="SMART" id="SM00249">
    <property type="entry name" value="PHD"/>
    <property type="match status" value="2"/>
</dbReference>
<evidence type="ECO:0000313" key="7">
    <source>
        <dbReference type="EMBL" id="KAE9407004.1"/>
    </source>
</evidence>
<feature type="compositionally biased region" description="Polar residues" evidence="5">
    <location>
        <begin position="652"/>
        <end position="668"/>
    </location>
</feature>
<feature type="compositionally biased region" description="Basic and acidic residues" evidence="5">
    <location>
        <begin position="675"/>
        <end position="684"/>
    </location>
</feature>
<feature type="compositionally biased region" description="Low complexity" evidence="5">
    <location>
        <begin position="586"/>
        <end position="618"/>
    </location>
</feature>
<sequence>MASVTSTIPAYLLPGVPVCQPAHLEGDSSLATEILPGPPSVAAAQNSLAKRDPRKNSAIYSYLPASDPGTTYSGAMHGTWIGQESRPNKRAKLEKGGASGRAQRASARNQNGSTATMDPLANHEGASGSQPPVPLTSDSDVTMIVDDEPSHSRSNSSPNIPEQSTSTRGKKKDKGKGREIDSAVRVKEEPQTVSLRSPEPQFELLNNNDHCSACRSQGALVYCDGCPRAFHLWCLDPPMESIDEGDSRWFCPACTISKHPPRKPPSGLLGPLIQAIDNSIPTEYQLPDDIRTFFKDVGTSARGGYVDTSEIKPPRLKCVNRCLRYHFLPHSSPSRHGQLEDRDAHRLRDRNGQPVLCFRCGTSALPDAAAAAAPATKRARKATTKAMQYEMWKNIISCDYCDLHWHLDCLDPPLSTMPSFSRKWMCPNHSEQIIIPKHRIAKQNAAPIEITKPGQLNNGHIEVVETQPIRPINIPPRVTVDEVLINGRRYRVPERIILLDFWNKISRNGGIQDGDSRSSSPLTSLSSLDDEDPAHPPPPPTGSSQHTDMDVAQMLWDFKRGFNLNGANGSISRKPSENPLPMNVDSLPSSSHPTPKPTKVSKPTPAAKRAATKAAAAAGNSIPATPVASSSMVPPIETLSITPSTSKRRKNNANTNSTQTQPESSARQLRSKSKAAADRSRSGDEPDIAFVPPATSSSKYNRLEESDNNSLLLSSAPSFDAIPSASAPPVKPTPKKRPNRKKAATIADTDGNGVVVKQENDPPAAAPKRGKKRKDRDDEAPYIDRSERNHKAKEKREAKAKAIVSKSSAPSSTPASSLSSILTSPGASTSAPATPSLKIRLPRMNALGTPIKPAASASSARS</sequence>
<feature type="domain" description="PHD-type" evidence="6">
    <location>
        <begin position="208"/>
        <end position="257"/>
    </location>
</feature>
<dbReference type="OrthoDB" id="5876363at2759"/>
<dbReference type="PANTHER" id="PTHR47636:SF1">
    <property type="entry name" value="TRANSCRIPTIONAL REGULATORY PROTEIN RCO1"/>
    <property type="match status" value="1"/>
</dbReference>
<dbReference type="SUPFAM" id="SSF57903">
    <property type="entry name" value="FYVE/PHD zinc finger"/>
    <property type="match status" value="2"/>
</dbReference>
<feature type="compositionally biased region" description="Basic residues" evidence="5">
    <location>
        <begin position="733"/>
        <end position="743"/>
    </location>
</feature>
<dbReference type="InterPro" id="IPR019786">
    <property type="entry name" value="Zinc_finger_PHD-type_CS"/>
</dbReference>
<organism evidence="7 8">
    <name type="scientific">Gymnopus androsaceus JB14</name>
    <dbReference type="NCBI Taxonomy" id="1447944"/>
    <lineage>
        <taxon>Eukaryota</taxon>
        <taxon>Fungi</taxon>
        <taxon>Dikarya</taxon>
        <taxon>Basidiomycota</taxon>
        <taxon>Agaricomycotina</taxon>
        <taxon>Agaricomycetes</taxon>
        <taxon>Agaricomycetidae</taxon>
        <taxon>Agaricales</taxon>
        <taxon>Marasmiineae</taxon>
        <taxon>Omphalotaceae</taxon>
        <taxon>Gymnopus</taxon>
    </lineage>
</organism>
<dbReference type="GO" id="GO:0008270">
    <property type="term" value="F:zinc ion binding"/>
    <property type="evidence" value="ECO:0007669"/>
    <property type="project" value="UniProtKB-KW"/>
</dbReference>
<evidence type="ECO:0000256" key="1">
    <source>
        <dbReference type="ARBA" id="ARBA00022723"/>
    </source>
</evidence>
<feature type="compositionally biased region" description="Low complexity" evidence="5">
    <location>
        <begin position="100"/>
        <end position="112"/>
    </location>
</feature>